<organism evidence="2 3">
    <name type="scientific">Tenuibacillus multivorans</name>
    <dbReference type="NCBI Taxonomy" id="237069"/>
    <lineage>
        <taxon>Bacteria</taxon>
        <taxon>Bacillati</taxon>
        <taxon>Bacillota</taxon>
        <taxon>Bacilli</taxon>
        <taxon>Bacillales</taxon>
        <taxon>Bacillaceae</taxon>
        <taxon>Tenuibacillus</taxon>
    </lineage>
</organism>
<dbReference type="Pfam" id="PF13556">
    <property type="entry name" value="HTH_30"/>
    <property type="match status" value="1"/>
</dbReference>
<dbReference type="InterPro" id="IPR009057">
    <property type="entry name" value="Homeodomain-like_sf"/>
</dbReference>
<dbReference type="PANTHER" id="PTHR33744:SF15">
    <property type="entry name" value="CARBOHYDRATE DIACID REGULATOR"/>
    <property type="match status" value="1"/>
</dbReference>
<sequence>MDLEKLSQLFPNIKRVDIPPEDCFTFQTDGRLFAIPETDLTHEQKQLLQALTTTEPIHTSREQAWLDFLHRKTSTPPEEFTQYRFIIANIQDGSIDLDTFRNTLHMMLNRELVLTWKSKNEVVMIEEIAGEPIAFNEMIDVMSDDLKINLKLFISDIQQSVDQMVDYYQWLIKVARAIFPLTGKRIIYQQDSIIHLFPTLFDQNDQQFFISSILKSSIEDRSLIDTIKVVIEHQGNVSSAAKALFMHRNSVQYRIDKFADLTGNDIRRFDHMLQVYLAILLLV</sequence>
<proteinExistence type="predicted"/>
<dbReference type="STRING" id="237069.SAMN05216498_2521"/>
<accession>A0A1H0C5T4</accession>
<dbReference type="InterPro" id="IPR042070">
    <property type="entry name" value="PucR_C-HTH_sf"/>
</dbReference>
<dbReference type="OrthoDB" id="9792148at2"/>
<dbReference type="PANTHER" id="PTHR33744">
    <property type="entry name" value="CARBOHYDRATE DIACID REGULATOR"/>
    <property type="match status" value="1"/>
</dbReference>
<name>A0A1H0C5T4_9BACI</name>
<dbReference type="InterPro" id="IPR025736">
    <property type="entry name" value="PucR_C-HTH_dom"/>
</dbReference>
<evidence type="ECO:0000313" key="3">
    <source>
        <dbReference type="Proteomes" id="UP000199334"/>
    </source>
</evidence>
<feature type="domain" description="PucR C-terminal helix-turn-helix" evidence="1">
    <location>
        <begin position="223"/>
        <end position="280"/>
    </location>
</feature>
<protein>
    <submittedName>
        <fullName evidence="2">PucR C-terminal helix-turn-helix domain-containing protein</fullName>
    </submittedName>
</protein>
<dbReference type="EMBL" id="FNIG01000005">
    <property type="protein sequence ID" value="SDN53254.1"/>
    <property type="molecule type" value="Genomic_DNA"/>
</dbReference>
<dbReference type="Gene3D" id="1.10.10.2840">
    <property type="entry name" value="PucR C-terminal helix-turn-helix domain"/>
    <property type="match status" value="1"/>
</dbReference>
<keyword evidence="3" id="KW-1185">Reference proteome</keyword>
<evidence type="ECO:0000313" key="2">
    <source>
        <dbReference type="EMBL" id="SDN53254.1"/>
    </source>
</evidence>
<dbReference type="Proteomes" id="UP000199334">
    <property type="component" value="Unassembled WGS sequence"/>
</dbReference>
<evidence type="ECO:0000259" key="1">
    <source>
        <dbReference type="Pfam" id="PF13556"/>
    </source>
</evidence>
<dbReference type="SUPFAM" id="SSF46689">
    <property type="entry name" value="Homeodomain-like"/>
    <property type="match status" value="1"/>
</dbReference>
<reference evidence="2 3" key="1">
    <citation type="submission" date="2016-10" db="EMBL/GenBank/DDBJ databases">
        <authorList>
            <person name="de Groot N.N."/>
        </authorList>
    </citation>
    <scope>NUCLEOTIDE SEQUENCE [LARGE SCALE GENOMIC DNA]</scope>
    <source>
        <strain evidence="2 3">CGMCC 1.3442</strain>
    </source>
</reference>
<gene>
    <name evidence="2" type="ORF">SAMN05216498_2521</name>
</gene>
<dbReference type="InterPro" id="IPR051448">
    <property type="entry name" value="CdaR-like_regulators"/>
</dbReference>
<dbReference type="AlphaFoldDB" id="A0A1H0C5T4"/>
<dbReference type="RefSeq" id="WP_093856932.1">
    <property type="nucleotide sequence ID" value="NZ_BJVZ01000015.1"/>
</dbReference>